<dbReference type="InterPro" id="IPR001294">
    <property type="entry name" value="Phytochrome"/>
</dbReference>
<dbReference type="SUPFAM" id="SSF55781">
    <property type="entry name" value="GAF domain-like"/>
    <property type="match status" value="2"/>
</dbReference>
<dbReference type="Gene3D" id="3.30.450.270">
    <property type="match status" value="1"/>
</dbReference>
<dbReference type="OrthoDB" id="9808408at2"/>
<dbReference type="AlphaFoldDB" id="A0A2R4XGG1"/>
<evidence type="ECO:0000313" key="7">
    <source>
        <dbReference type="EMBL" id="AWB32809.1"/>
    </source>
</evidence>
<dbReference type="Gene3D" id="3.30.450.40">
    <property type="match status" value="1"/>
</dbReference>
<keyword evidence="2" id="KW-0716">Sensory transduction</keyword>
<evidence type="ECO:0000256" key="2">
    <source>
        <dbReference type="ARBA" id="ARBA00022606"/>
    </source>
</evidence>
<dbReference type="InterPro" id="IPR043128">
    <property type="entry name" value="Rev_trsase/Diguanyl_cyclase"/>
</dbReference>
<dbReference type="SUPFAM" id="SSF55785">
    <property type="entry name" value="PYP-like sensor domain (PAS domain)"/>
    <property type="match status" value="1"/>
</dbReference>
<evidence type="ECO:0000259" key="6">
    <source>
        <dbReference type="PROSITE" id="PS50887"/>
    </source>
</evidence>
<dbReference type="Proteomes" id="UP000244571">
    <property type="component" value="Chromosome"/>
</dbReference>
<dbReference type="InterPro" id="IPR013515">
    <property type="entry name" value="Phytochrome_cen-reg"/>
</dbReference>
<dbReference type="InterPro" id="IPR013654">
    <property type="entry name" value="PAS_2"/>
</dbReference>
<keyword evidence="3" id="KW-0157">Chromophore</keyword>
<dbReference type="PANTHER" id="PTHR46663">
    <property type="entry name" value="DIGUANYLATE CYCLASE DGCT-RELATED"/>
    <property type="match status" value="1"/>
</dbReference>
<dbReference type="EMBL" id="CP028901">
    <property type="protein sequence ID" value="AWB32809.1"/>
    <property type="molecule type" value="Genomic_DNA"/>
</dbReference>
<proteinExistence type="predicted"/>
<dbReference type="Pfam" id="PF01590">
    <property type="entry name" value="GAF"/>
    <property type="match status" value="1"/>
</dbReference>
<evidence type="ECO:0000259" key="5">
    <source>
        <dbReference type="PROSITE" id="PS50046"/>
    </source>
</evidence>
<sequence>MINAPFGDCLTAQLHRGNTIQSFGSMLVVEKASRKIVAASENIEAFLGESVNRLLDRSFDDVSCLHVVELPSAAEQTTSAGFEFHPVLLNNQHLYVAIHLTAHHWVLEFERIDLPALDLVWRDRQFMRSLAQLESTSSIEETATAVMQAVARVTGLDRVMLYQFLPDWHGKVLAEVLKQDVPSYLGLHFPQGDIPEIARRLYVLKRQRVIQDVDDQPVPVVALNAGLSVDLSRSELRSVHPTHIDYLKHMGVATSFSVSLVVNGKLWGLVACHHFTVQPVGFLRRQVCEQIAFVGSVRMQDQTHLVIERQRLRHLMTREQIKYELLDLGMGRQSIATQISKLRHLFDADGVWVRLNAVSHFEGNVPDDAALRLLEDWIVDNPGQAVVSFDQLPEPMRECPSLRACASGVLCVRLPADDFLVMMRSEQLLDVNWAGEPPEQDKTKPLTPRHSFDLWKSQTFGQAEPWTDIELQEAKNLLQLVEELRQGFDLKRKALTDGLTGLINRAGFDDQLKLAVQASLRSDAYCAVLMMDLDYFKPINDEFGHQAGDQALIEVGNRLKACVRDRDVVARFGGDEFAIIQFHVTDLASIEQVCERVLHVFDQPILIGDQPRHLGVSIGVAVCPFDGTIPHTLVGRADSALYQVKNSGRNNYRFASRHE</sequence>
<protein>
    <recommendedName>
        <fullName evidence="9">Diguanylate cyclase</fullName>
    </recommendedName>
</protein>
<dbReference type="InterPro" id="IPR003018">
    <property type="entry name" value="GAF"/>
</dbReference>
<dbReference type="InterPro" id="IPR035965">
    <property type="entry name" value="PAS-like_dom_sf"/>
</dbReference>
<name>A0A2R4XGG1_9BURK</name>
<dbReference type="GO" id="GO:0006355">
    <property type="term" value="P:regulation of DNA-templated transcription"/>
    <property type="evidence" value="ECO:0007669"/>
    <property type="project" value="InterPro"/>
</dbReference>
<dbReference type="InterPro" id="IPR000160">
    <property type="entry name" value="GGDEF_dom"/>
</dbReference>
<keyword evidence="4" id="KW-0675">Receptor</keyword>
<keyword evidence="8" id="KW-1185">Reference proteome</keyword>
<dbReference type="NCBIfam" id="TIGR00254">
    <property type="entry name" value="GGDEF"/>
    <property type="match status" value="1"/>
</dbReference>
<gene>
    <name evidence="7" type="ORF">DBV39_02735</name>
</gene>
<feature type="domain" description="GGDEF" evidence="6">
    <location>
        <begin position="524"/>
        <end position="657"/>
    </location>
</feature>
<evidence type="ECO:0000256" key="4">
    <source>
        <dbReference type="ARBA" id="ARBA00023170"/>
    </source>
</evidence>
<dbReference type="Gene3D" id="3.30.450.20">
    <property type="entry name" value="PAS domain"/>
    <property type="match status" value="1"/>
</dbReference>
<dbReference type="PANTHER" id="PTHR46663:SF2">
    <property type="entry name" value="GGDEF DOMAIN-CONTAINING PROTEIN"/>
    <property type="match status" value="1"/>
</dbReference>
<dbReference type="InterPro" id="IPR016132">
    <property type="entry name" value="Phyto_chromo_attachment"/>
</dbReference>
<dbReference type="GO" id="GO:0009881">
    <property type="term" value="F:photoreceptor activity"/>
    <property type="evidence" value="ECO:0007669"/>
    <property type="project" value="UniProtKB-KW"/>
</dbReference>
<dbReference type="GO" id="GO:0009584">
    <property type="term" value="P:detection of visible light"/>
    <property type="evidence" value="ECO:0007669"/>
    <property type="project" value="InterPro"/>
</dbReference>
<dbReference type="KEGG" id="boz:DBV39_02735"/>
<dbReference type="Pfam" id="PF08446">
    <property type="entry name" value="PAS_2"/>
    <property type="match status" value="1"/>
</dbReference>
<dbReference type="PROSITE" id="PS50046">
    <property type="entry name" value="PHYTOCHROME_2"/>
    <property type="match status" value="1"/>
</dbReference>
<dbReference type="PROSITE" id="PS50887">
    <property type="entry name" value="GGDEF"/>
    <property type="match status" value="1"/>
</dbReference>
<dbReference type="InterPro" id="IPR029016">
    <property type="entry name" value="GAF-like_dom_sf"/>
</dbReference>
<reference evidence="7 8" key="1">
    <citation type="submission" date="2018-04" db="EMBL/GenBank/DDBJ databases">
        <title>Bordetella sp. HZ20 isolated from seawater.</title>
        <authorList>
            <person name="Sun C."/>
        </authorList>
    </citation>
    <scope>NUCLEOTIDE SEQUENCE [LARGE SCALE GENOMIC DNA]</scope>
    <source>
        <strain evidence="7 8">HZ20</strain>
    </source>
</reference>
<dbReference type="PRINTS" id="PR01033">
    <property type="entry name" value="PHYTOCHROME"/>
</dbReference>
<organism evidence="7 8">
    <name type="scientific">Orrella marina</name>
    <dbReference type="NCBI Taxonomy" id="2163011"/>
    <lineage>
        <taxon>Bacteria</taxon>
        <taxon>Pseudomonadati</taxon>
        <taxon>Pseudomonadota</taxon>
        <taxon>Betaproteobacteria</taxon>
        <taxon>Burkholderiales</taxon>
        <taxon>Alcaligenaceae</taxon>
        <taxon>Orrella</taxon>
    </lineage>
</organism>
<dbReference type="Gene3D" id="3.30.70.270">
    <property type="match status" value="1"/>
</dbReference>
<dbReference type="FunFam" id="3.30.70.270:FF:000001">
    <property type="entry name" value="Diguanylate cyclase domain protein"/>
    <property type="match status" value="1"/>
</dbReference>
<dbReference type="InterPro" id="IPR029787">
    <property type="entry name" value="Nucleotide_cyclase"/>
</dbReference>
<feature type="domain" description="Phytochrome chromophore attachment site" evidence="5">
    <location>
        <begin position="138"/>
        <end position="274"/>
    </location>
</feature>
<evidence type="ECO:0000313" key="8">
    <source>
        <dbReference type="Proteomes" id="UP000244571"/>
    </source>
</evidence>
<dbReference type="SUPFAM" id="SSF55073">
    <property type="entry name" value="Nucleotide cyclase"/>
    <property type="match status" value="1"/>
</dbReference>
<dbReference type="RefSeq" id="WP_108620250.1">
    <property type="nucleotide sequence ID" value="NZ_CP028901.1"/>
</dbReference>
<dbReference type="Pfam" id="PF00360">
    <property type="entry name" value="PHY"/>
    <property type="match status" value="1"/>
</dbReference>
<evidence type="ECO:0008006" key="9">
    <source>
        <dbReference type="Google" id="ProtNLM"/>
    </source>
</evidence>
<dbReference type="InterPro" id="IPR052163">
    <property type="entry name" value="DGC-Regulatory_Protein"/>
</dbReference>
<dbReference type="GO" id="GO:0003824">
    <property type="term" value="F:catalytic activity"/>
    <property type="evidence" value="ECO:0007669"/>
    <property type="project" value="UniProtKB-ARBA"/>
</dbReference>
<dbReference type="Pfam" id="PF00990">
    <property type="entry name" value="GGDEF"/>
    <property type="match status" value="1"/>
</dbReference>
<evidence type="ECO:0000256" key="3">
    <source>
        <dbReference type="ARBA" id="ARBA00022991"/>
    </source>
</evidence>
<dbReference type="InterPro" id="IPR043150">
    <property type="entry name" value="Phytochrome_PHY_sf"/>
</dbReference>
<keyword evidence="1" id="KW-0600">Photoreceptor protein</keyword>
<accession>A0A2R4XGG1</accession>
<dbReference type="CDD" id="cd01949">
    <property type="entry name" value="GGDEF"/>
    <property type="match status" value="1"/>
</dbReference>
<dbReference type="SMART" id="SM00267">
    <property type="entry name" value="GGDEF"/>
    <property type="match status" value="1"/>
</dbReference>
<evidence type="ECO:0000256" key="1">
    <source>
        <dbReference type="ARBA" id="ARBA00022543"/>
    </source>
</evidence>